<dbReference type="GO" id="GO:0008984">
    <property type="term" value="F:protein-glutamate methylesterase activity"/>
    <property type="evidence" value="ECO:0007669"/>
    <property type="project" value="UniProtKB-EC"/>
</dbReference>
<evidence type="ECO:0000259" key="8">
    <source>
        <dbReference type="PROSITE" id="PS50122"/>
    </source>
</evidence>
<dbReference type="HAMAP" id="MF_00099">
    <property type="entry name" value="CheB_chemtxs"/>
    <property type="match status" value="1"/>
</dbReference>
<evidence type="ECO:0000256" key="1">
    <source>
        <dbReference type="ARBA" id="ARBA00022801"/>
    </source>
</evidence>
<comment type="function">
    <text evidence="3">Involved in chemotaxis. Part of a chemotaxis signal transduction system that modulates chemotaxis in response to various stimuli. Catalyzes the demethylation of specific methylglutamate residues introduced into the chemoreceptors (methyl-accepting chemotaxis proteins or MCP) by CheR. Also mediates the irreversible deamidation of specific glutamine residues to glutamic acid.</text>
</comment>
<dbReference type="NCBIfam" id="NF001965">
    <property type="entry name" value="PRK00742.1"/>
    <property type="match status" value="1"/>
</dbReference>
<dbReference type="CDD" id="cd16432">
    <property type="entry name" value="CheB_Rec"/>
    <property type="match status" value="1"/>
</dbReference>
<sequence length="414" mass="44704">MAPNRILVVDDSAFMRKVVSDLIEDDPQFTVIGTAKNGKEAIAKVKELQPDAVTMDVEMPEMNGLEALLHIMQDTPVPVIMLSSLTEEGARETIIALERGAVDFVRKPSGSVSLDVYKVKLLLQEKLRMAVKIRMSSKNALQAPSSGKASAALAVTPVKRTAVQEAAVVRKPAKTEESKQKFGSDKPAIPKVWPNPQSNSELPGQAAAANQTIPTHSRTKITKLVAIGTSTGGPRALNQVLSELPADFPAPIVIVQHMPPKFTHSLAERLDKNSQIAVTEASEGEELQTGKAYIAPGGWHLLIVKQTAGSYRVKLTKDEPRNGHRPSVDALFDSLLPIAEDLEMHAVVMTGMGSDGAKGMKALKEAGIRTAIAESEETCIVYGMPRAAVETQCVDYILPVTEIPRKLTELLMSR</sequence>
<organism evidence="9 10">
    <name type="scientific">Paenibacillus gansuensis</name>
    <dbReference type="NCBI Taxonomy" id="306542"/>
    <lineage>
        <taxon>Bacteria</taxon>
        <taxon>Bacillati</taxon>
        <taxon>Bacillota</taxon>
        <taxon>Bacilli</taxon>
        <taxon>Bacillales</taxon>
        <taxon>Paenibacillaceae</taxon>
        <taxon>Paenibacillus</taxon>
    </lineage>
</organism>
<dbReference type="PROSITE" id="PS50110">
    <property type="entry name" value="RESPONSE_REGULATORY"/>
    <property type="match status" value="1"/>
</dbReference>
<name>A0ABW5PDF5_9BACL</name>
<feature type="active site" evidence="3 4">
    <location>
        <position position="257"/>
    </location>
</feature>
<keyword evidence="1 3" id="KW-0378">Hydrolase</keyword>
<protein>
    <recommendedName>
        <fullName evidence="3">Protein-glutamate methylesterase/protein-glutamine glutaminase</fullName>
        <ecNumber evidence="3">3.1.1.61</ecNumber>
        <ecNumber evidence="3">3.5.1.44</ecNumber>
    </recommendedName>
</protein>
<comment type="domain">
    <text evidence="3">Contains a C-terminal catalytic domain, and an N-terminal region which modulates catalytic activity.</text>
</comment>
<feature type="modified residue" description="4-aspartylphosphate" evidence="3 5">
    <location>
        <position position="56"/>
    </location>
</feature>
<evidence type="ECO:0000256" key="6">
    <source>
        <dbReference type="SAM" id="MobiDB-lite"/>
    </source>
</evidence>
<reference evidence="10" key="1">
    <citation type="journal article" date="2019" name="Int. J. Syst. Evol. Microbiol.">
        <title>The Global Catalogue of Microorganisms (GCM) 10K type strain sequencing project: providing services to taxonomists for standard genome sequencing and annotation.</title>
        <authorList>
            <consortium name="The Broad Institute Genomics Platform"/>
            <consortium name="The Broad Institute Genome Sequencing Center for Infectious Disease"/>
            <person name="Wu L."/>
            <person name="Ma J."/>
        </authorList>
    </citation>
    <scope>NUCLEOTIDE SEQUENCE [LARGE SCALE GENOMIC DNA]</scope>
    <source>
        <strain evidence="10">KCTC 3950</strain>
    </source>
</reference>
<keyword evidence="3" id="KW-0963">Cytoplasm</keyword>
<evidence type="ECO:0000256" key="4">
    <source>
        <dbReference type="PROSITE-ProRule" id="PRU00050"/>
    </source>
</evidence>
<comment type="subcellular location">
    <subcellularLocation>
        <location evidence="3">Cytoplasm</location>
    </subcellularLocation>
</comment>
<dbReference type="CDD" id="cd17541">
    <property type="entry name" value="REC_CheB-like"/>
    <property type="match status" value="1"/>
</dbReference>
<feature type="compositionally biased region" description="Basic and acidic residues" evidence="6">
    <location>
        <begin position="173"/>
        <end position="184"/>
    </location>
</feature>
<dbReference type="EMBL" id="JBHUME010000007">
    <property type="protein sequence ID" value="MFD2613023.1"/>
    <property type="molecule type" value="Genomic_DNA"/>
</dbReference>
<accession>A0ABW5PDF5</accession>
<keyword evidence="3 4" id="KW-0145">Chemotaxis</keyword>
<dbReference type="InterPro" id="IPR011006">
    <property type="entry name" value="CheY-like_superfamily"/>
</dbReference>
<dbReference type="SMART" id="SM00448">
    <property type="entry name" value="REC"/>
    <property type="match status" value="1"/>
</dbReference>
<comment type="catalytic activity">
    <reaction evidence="3">
        <text>L-glutaminyl-[protein] + H2O = L-glutamyl-[protein] + NH4(+)</text>
        <dbReference type="Rhea" id="RHEA:16441"/>
        <dbReference type="Rhea" id="RHEA-COMP:10207"/>
        <dbReference type="Rhea" id="RHEA-COMP:10208"/>
        <dbReference type="ChEBI" id="CHEBI:15377"/>
        <dbReference type="ChEBI" id="CHEBI:28938"/>
        <dbReference type="ChEBI" id="CHEBI:29973"/>
        <dbReference type="ChEBI" id="CHEBI:30011"/>
        <dbReference type="EC" id="3.5.1.44"/>
    </reaction>
</comment>
<evidence type="ECO:0000256" key="5">
    <source>
        <dbReference type="PROSITE-ProRule" id="PRU00169"/>
    </source>
</evidence>
<evidence type="ECO:0000313" key="10">
    <source>
        <dbReference type="Proteomes" id="UP001597541"/>
    </source>
</evidence>
<dbReference type="PANTHER" id="PTHR42872">
    <property type="entry name" value="PROTEIN-GLUTAMATE METHYLESTERASE/PROTEIN-GLUTAMINE GLUTAMINASE"/>
    <property type="match status" value="1"/>
</dbReference>
<dbReference type="Pfam" id="PF01339">
    <property type="entry name" value="CheB_methylest"/>
    <property type="match status" value="1"/>
</dbReference>
<gene>
    <name evidence="3" type="primary">cheB</name>
    <name evidence="9" type="ORF">ACFSUF_11370</name>
</gene>
<dbReference type="InterPro" id="IPR035909">
    <property type="entry name" value="CheB_C"/>
</dbReference>
<dbReference type="Proteomes" id="UP001597541">
    <property type="component" value="Unassembled WGS sequence"/>
</dbReference>
<comment type="catalytic activity">
    <reaction evidence="2 3">
        <text>[protein]-L-glutamate 5-O-methyl ester + H2O = L-glutamyl-[protein] + methanol + H(+)</text>
        <dbReference type="Rhea" id="RHEA:23236"/>
        <dbReference type="Rhea" id="RHEA-COMP:10208"/>
        <dbReference type="Rhea" id="RHEA-COMP:10311"/>
        <dbReference type="ChEBI" id="CHEBI:15377"/>
        <dbReference type="ChEBI" id="CHEBI:15378"/>
        <dbReference type="ChEBI" id="CHEBI:17790"/>
        <dbReference type="ChEBI" id="CHEBI:29973"/>
        <dbReference type="ChEBI" id="CHEBI:82795"/>
        <dbReference type="EC" id="3.1.1.61"/>
    </reaction>
</comment>
<feature type="compositionally biased region" description="Polar residues" evidence="6">
    <location>
        <begin position="195"/>
        <end position="213"/>
    </location>
</feature>
<dbReference type="Gene3D" id="3.40.50.2300">
    <property type="match status" value="1"/>
</dbReference>
<dbReference type="EC" id="3.5.1.44" evidence="3"/>
<dbReference type="Gene3D" id="3.40.50.180">
    <property type="entry name" value="Methylesterase CheB, C-terminal domain"/>
    <property type="match status" value="1"/>
</dbReference>
<feature type="domain" description="CheB-type methylesterase" evidence="8">
    <location>
        <begin position="214"/>
        <end position="414"/>
    </location>
</feature>
<comment type="caution">
    <text evidence="9">The sequence shown here is derived from an EMBL/GenBank/DDBJ whole genome shotgun (WGS) entry which is preliminary data.</text>
</comment>
<dbReference type="InterPro" id="IPR000673">
    <property type="entry name" value="Sig_transdc_resp-reg_Me-estase"/>
</dbReference>
<feature type="region of interest" description="Disordered" evidence="6">
    <location>
        <begin position="169"/>
        <end position="213"/>
    </location>
</feature>
<dbReference type="SUPFAM" id="SSF52172">
    <property type="entry name" value="CheY-like"/>
    <property type="match status" value="1"/>
</dbReference>
<evidence type="ECO:0000256" key="2">
    <source>
        <dbReference type="ARBA" id="ARBA00048267"/>
    </source>
</evidence>
<dbReference type="PANTHER" id="PTHR42872:SF3">
    <property type="entry name" value="PROTEIN-GLUTAMATE METHYLESTERASE_PROTEIN-GLUTAMINE GLUTAMINASE 1"/>
    <property type="match status" value="1"/>
</dbReference>
<comment type="similarity">
    <text evidence="3">Belongs to the CheB family.</text>
</comment>
<dbReference type="InterPro" id="IPR001789">
    <property type="entry name" value="Sig_transdc_resp-reg_receiver"/>
</dbReference>
<proteinExistence type="inferred from homology"/>
<evidence type="ECO:0000256" key="3">
    <source>
        <dbReference type="HAMAP-Rule" id="MF_00099"/>
    </source>
</evidence>
<dbReference type="EC" id="3.1.1.61" evidence="3"/>
<dbReference type="Pfam" id="PF00072">
    <property type="entry name" value="Response_reg"/>
    <property type="match status" value="1"/>
</dbReference>
<feature type="active site" evidence="3 4">
    <location>
        <position position="355"/>
    </location>
</feature>
<dbReference type="RefSeq" id="WP_377602910.1">
    <property type="nucleotide sequence ID" value="NZ_JBHUME010000007.1"/>
</dbReference>
<feature type="active site" evidence="3 4">
    <location>
        <position position="230"/>
    </location>
</feature>
<feature type="domain" description="Response regulatory" evidence="7">
    <location>
        <begin position="5"/>
        <end position="122"/>
    </location>
</feature>
<evidence type="ECO:0000313" key="9">
    <source>
        <dbReference type="EMBL" id="MFD2613023.1"/>
    </source>
</evidence>
<comment type="PTM">
    <text evidence="3">Phosphorylated by CheA. Phosphorylation of the N-terminal regulatory domain activates the methylesterase activity.</text>
</comment>
<dbReference type="SUPFAM" id="SSF52738">
    <property type="entry name" value="Methylesterase CheB, C-terminal domain"/>
    <property type="match status" value="1"/>
</dbReference>
<dbReference type="InterPro" id="IPR008248">
    <property type="entry name" value="CheB-like"/>
</dbReference>
<keyword evidence="3 5" id="KW-0597">Phosphoprotein</keyword>
<keyword evidence="10" id="KW-1185">Reference proteome</keyword>
<dbReference type="PROSITE" id="PS50122">
    <property type="entry name" value="CHEB"/>
    <property type="match status" value="1"/>
</dbReference>
<evidence type="ECO:0000259" key="7">
    <source>
        <dbReference type="PROSITE" id="PS50110"/>
    </source>
</evidence>